<feature type="transmembrane region" description="Helical" evidence="1">
    <location>
        <begin position="44"/>
        <end position="70"/>
    </location>
</feature>
<dbReference type="HOGENOM" id="CLU_1260658_0_0_11"/>
<keyword evidence="1" id="KW-0472">Membrane</keyword>
<feature type="transmembrane region" description="Helical" evidence="1">
    <location>
        <begin position="123"/>
        <end position="144"/>
    </location>
</feature>
<evidence type="ECO:0000256" key="1">
    <source>
        <dbReference type="SAM" id="Phobius"/>
    </source>
</evidence>
<evidence type="ECO:0000313" key="2">
    <source>
        <dbReference type="EMBL" id="EHB87406.1"/>
    </source>
</evidence>
<name>G5ETY0_9MICC</name>
<dbReference type="EMBL" id="ACSB01000013">
    <property type="protein sequence ID" value="EHB87406.1"/>
    <property type="molecule type" value="Genomic_DNA"/>
</dbReference>
<reference evidence="2 3" key="1">
    <citation type="submission" date="2011-08" db="EMBL/GenBank/DDBJ databases">
        <title>The Genome Sequence of Rothia mucilaginosa M508.</title>
        <authorList>
            <consortium name="The Broad Institute Genome Sequencing Platform"/>
            <consortium name="The Broad Institute Genome Sequencing Center for Infectious Disease"/>
            <person name="Earl A."/>
            <person name="Ward D."/>
            <person name="Feldgarden M."/>
            <person name="Gevers D."/>
            <person name="Sibley C.D."/>
            <person name="Field T.R."/>
            <person name="Grinwis M."/>
            <person name="Eshaghurshan C.S."/>
            <person name="Surette M.G."/>
            <person name="Young S.K."/>
            <person name="Zeng Q."/>
            <person name="Gargeya S."/>
            <person name="Fitzgerald M."/>
            <person name="Haas B."/>
            <person name="Abouelleil A."/>
            <person name="Alvarado L."/>
            <person name="Arachchi H.M."/>
            <person name="Berlin A."/>
            <person name="Brown A."/>
            <person name="Chapman S.B."/>
            <person name="Chen Z."/>
            <person name="Dunbar C."/>
            <person name="Freedman E."/>
            <person name="Gearin G."/>
            <person name="Gellesch M."/>
            <person name="Goldberg J."/>
            <person name="Griggs A."/>
            <person name="Gujja S."/>
            <person name="Heiman D."/>
            <person name="Howarth C."/>
            <person name="Larson L."/>
            <person name="Lui A."/>
            <person name="MacDonald P.J.P."/>
            <person name="Montmayeur A."/>
            <person name="Murphy C."/>
            <person name="Neiman D."/>
            <person name="Pearson M."/>
            <person name="Priest M."/>
            <person name="Roberts A."/>
            <person name="Saif S."/>
            <person name="Shea T."/>
            <person name="Shenoy N."/>
            <person name="Sisk P."/>
            <person name="Stolte C."/>
            <person name="Sykes S."/>
            <person name="Wortman J."/>
            <person name="Nusbaum C."/>
            <person name="Birren B."/>
        </authorList>
    </citation>
    <scope>NUCLEOTIDE SEQUENCE [LARGE SCALE GENOMIC DNA]</scope>
    <source>
        <strain evidence="2 3">M508</strain>
    </source>
</reference>
<evidence type="ECO:0000313" key="3">
    <source>
        <dbReference type="Proteomes" id="UP000004897"/>
    </source>
</evidence>
<protein>
    <submittedName>
        <fullName evidence="2">Uncharacterized protein</fullName>
    </submittedName>
</protein>
<accession>G5ETY0</accession>
<proteinExistence type="predicted"/>
<organism evidence="2 3">
    <name type="scientific">Rothia mucilaginosa M508</name>
    <dbReference type="NCBI Taxonomy" id="563033"/>
    <lineage>
        <taxon>Bacteria</taxon>
        <taxon>Bacillati</taxon>
        <taxon>Actinomycetota</taxon>
        <taxon>Actinomycetes</taxon>
        <taxon>Micrococcales</taxon>
        <taxon>Micrococcaceae</taxon>
        <taxon>Rothia</taxon>
    </lineage>
</organism>
<dbReference type="Proteomes" id="UP000004897">
    <property type="component" value="Unassembled WGS sequence"/>
</dbReference>
<dbReference type="PATRIC" id="fig|563033.4.peg.1736"/>
<dbReference type="RefSeq" id="WP_005507339.1">
    <property type="nucleotide sequence ID" value="NZ_JH370353.1"/>
</dbReference>
<feature type="transmembrane region" description="Helical" evidence="1">
    <location>
        <begin position="91"/>
        <end position="111"/>
    </location>
</feature>
<sequence length="260" mass="30101">MLLYISAYQSFYLHRVSLGKVRCLRVARFRIFTNHTKREPVMRIFLIIIWGILAFISVTGTLYIIINYEIQRWKDMERRRQGAYIRRVNQAEALLTIFTPGIPCLFLYLHIVDEGSAGIFYESIALLGSIGLMMYAWYVHIAYVKISPEGIEQRMWSARTTVYPVNAIDGIEYYKALAVDSQDLVSFYSKSGKLIAAFSPIIHKNYRLMAIVRFRIDNDRWPDMNNPSDIARVDALDSGPDTVPYFREKEKVTGLADVDM</sequence>
<keyword evidence="1" id="KW-0812">Transmembrane</keyword>
<dbReference type="AlphaFoldDB" id="G5ETY0"/>
<gene>
    <name evidence="2" type="ORF">HMPREF0737_01740</name>
</gene>
<keyword evidence="1" id="KW-1133">Transmembrane helix</keyword>
<comment type="caution">
    <text evidence="2">The sequence shown here is derived from an EMBL/GenBank/DDBJ whole genome shotgun (WGS) entry which is preliminary data.</text>
</comment>